<keyword evidence="2" id="KW-1185">Reference proteome</keyword>
<accession>A0A5B6VKS9</accession>
<sequence>MENRVYIYIHHSVLKYIKKKKETKTRLMRWVLLFQKFDLWIIDRKRTENQIEDHLSRTENNLKEKMYPGNRRIG</sequence>
<dbReference type="Proteomes" id="UP000325315">
    <property type="component" value="Unassembled WGS sequence"/>
</dbReference>
<evidence type="ECO:0000313" key="2">
    <source>
        <dbReference type="Proteomes" id="UP000325315"/>
    </source>
</evidence>
<protein>
    <submittedName>
        <fullName evidence="1">Retrotransposon gag protein</fullName>
    </submittedName>
</protein>
<evidence type="ECO:0000313" key="1">
    <source>
        <dbReference type="EMBL" id="KAA3469736.1"/>
    </source>
</evidence>
<dbReference type="EMBL" id="SMMG02000006">
    <property type="protein sequence ID" value="KAA3469736.1"/>
    <property type="molecule type" value="Genomic_DNA"/>
</dbReference>
<dbReference type="OrthoDB" id="10055717at2759"/>
<gene>
    <name evidence="1" type="ORF">EPI10_015496</name>
</gene>
<comment type="caution">
    <text evidence="1">The sequence shown here is derived from an EMBL/GenBank/DDBJ whole genome shotgun (WGS) entry which is preliminary data.</text>
</comment>
<reference evidence="2" key="1">
    <citation type="journal article" date="2019" name="Plant Biotechnol. J.">
        <title>Genome sequencing of the Australian wild diploid species Gossypium australe highlights disease resistance and delayed gland morphogenesis.</title>
        <authorList>
            <person name="Cai Y."/>
            <person name="Cai X."/>
            <person name="Wang Q."/>
            <person name="Wang P."/>
            <person name="Zhang Y."/>
            <person name="Cai C."/>
            <person name="Xu Y."/>
            <person name="Wang K."/>
            <person name="Zhou Z."/>
            <person name="Wang C."/>
            <person name="Geng S."/>
            <person name="Li B."/>
            <person name="Dong Q."/>
            <person name="Hou Y."/>
            <person name="Wang H."/>
            <person name="Ai P."/>
            <person name="Liu Z."/>
            <person name="Yi F."/>
            <person name="Sun M."/>
            <person name="An G."/>
            <person name="Cheng J."/>
            <person name="Zhang Y."/>
            <person name="Shi Q."/>
            <person name="Xie Y."/>
            <person name="Shi X."/>
            <person name="Chang Y."/>
            <person name="Huang F."/>
            <person name="Chen Y."/>
            <person name="Hong S."/>
            <person name="Mi L."/>
            <person name="Sun Q."/>
            <person name="Zhang L."/>
            <person name="Zhou B."/>
            <person name="Peng R."/>
            <person name="Zhang X."/>
            <person name="Liu F."/>
        </authorList>
    </citation>
    <scope>NUCLEOTIDE SEQUENCE [LARGE SCALE GENOMIC DNA]</scope>
    <source>
        <strain evidence="2">cv. PA1801</strain>
    </source>
</reference>
<proteinExistence type="predicted"/>
<name>A0A5B6VKS9_9ROSI</name>
<organism evidence="1 2">
    <name type="scientific">Gossypium australe</name>
    <dbReference type="NCBI Taxonomy" id="47621"/>
    <lineage>
        <taxon>Eukaryota</taxon>
        <taxon>Viridiplantae</taxon>
        <taxon>Streptophyta</taxon>
        <taxon>Embryophyta</taxon>
        <taxon>Tracheophyta</taxon>
        <taxon>Spermatophyta</taxon>
        <taxon>Magnoliopsida</taxon>
        <taxon>eudicotyledons</taxon>
        <taxon>Gunneridae</taxon>
        <taxon>Pentapetalae</taxon>
        <taxon>rosids</taxon>
        <taxon>malvids</taxon>
        <taxon>Malvales</taxon>
        <taxon>Malvaceae</taxon>
        <taxon>Malvoideae</taxon>
        <taxon>Gossypium</taxon>
    </lineage>
</organism>
<dbReference type="AlphaFoldDB" id="A0A5B6VKS9"/>